<comment type="pathway">
    <text evidence="1 6">Cell wall biogenesis; peptidoglycan biosynthesis.</text>
</comment>
<evidence type="ECO:0000313" key="9">
    <source>
        <dbReference type="EMBL" id="AIC91551.1"/>
    </source>
</evidence>
<dbReference type="UniPathway" id="UPA00219"/>
<dbReference type="GO" id="GO:0018104">
    <property type="term" value="P:peptidoglycan-protein cross-linking"/>
    <property type="evidence" value="ECO:0007669"/>
    <property type="project" value="TreeGrafter"/>
</dbReference>
<feature type="domain" description="L,D-TPase catalytic" evidence="8">
    <location>
        <begin position="419"/>
        <end position="540"/>
    </location>
</feature>
<keyword evidence="5 6" id="KW-0961">Cell wall biogenesis/degradation</keyword>
<evidence type="ECO:0000256" key="4">
    <source>
        <dbReference type="ARBA" id="ARBA00022984"/>
    </source>
</evidence>
<proteinExistence type="predicted"/>
<dbReference type="GO" id="GO:0071555">
    <property type="term" value="P:cell wall organization"/>
    <property type="evidence" value="ECO:0007669"/>
    <property type="project" value="UniProtKB-UniRule"/>
</dbReference>
<dbReference type="Gene3D" id="2.40.440.10">
    <property type="entry name" value="L,D-transpeptidase catalytic domain-like"/>
    <property type="match status" value="1"/>
</dbReference>
<dbReference type="Proteomes" id="UP000028569">
    <property type="component" value="Chromosome"/>
</dbReference>
<dbReference type="InterPro" id="IPR050979">
    <property type="entry name" value="LD-transpeptidase"/>
</dbReference>
<dbReference type="EMBL" id="CP006018">
    <property type="protein sequence ID" value="AIC91551.1"/>
    <property type="molecule type" value="Genomic_DNA"/>
</dbReference>
<dbReference type="CDD" id="cd16913">
    <property type="entry name" value="YkuD_like"/>
    <property type="match status" value="1"/>
</dbReference>
<evidence type="ECO:0000256" key="3">
    <source>
        <dbReference type="ARBA" id="ARBA00022960"/>
    </source>
</evidence>
<keyword evidence="10" id="KW-1185">Reference proteome</keyword>
<dbReference type="SUPFAM" id="SSF141523">
    <property type="entry name" value="L,D-transpeptidase catalytic domain-like"/>
    <property type="match status" value="1"/>
</dbReference>
<keyword evidence="7" id="KW-1133">Transmembrane helix</keyword>
<evidence type="ECO:0000259" key="8">
    <source>
        <dbReference type="PROSITE" id="PS52029"/>
    </source>
</evidence>
<dbReference type="GO" id="GO:0071972">
    <property type="term" value="F:peptidoglycan L,D-transpeptidase activity"/>
    <property type="evidence" value="ECO:0007669"/>
    <property type="project" value="TreeGrafter"/>
</dbReference>
<sequence>MAAAGQSESLLPEGSGGVEEAETVIMQPIQVPLADDPVEYQDEEPVDLFEDESVSRVFGEATARTSWFGTHKAIWITLLLFLLLAVVLVGGFFGARQYFQDRVAPGVSFAGQSMMGKDADQVRKIVAQKVQDSKVELTSQGKPSVTAGLEDLGVSVNQERTVKELMGSKREGDFERLNPFRRVSVPLVAEDNELAMDRFLTGRFIDEGSRSVPSFIVFDEGLHAFTVQEGRGGKAPKLEPVEKAVSSLVQEPGHEARVAVTYQDIPMPITVEVASKVAGEANQRIAKDLVIQATDNDSMRIPAPTVASWVKPDTDLKRGTMSLDFDQAAISGYLSQELPKALDREMVTAVNVKNTKGEVVAETTKGVDGVKVKDFEATADQVIKALKSGNMDTIKVQADVTPHKEQTRVARYDVPDGDTWIDVNLSNQTATVYHGTTPVQTFFICSGKPFDGDGSDTGTFFINVRYAIQTMRGPGYVSPDVRWVSYYNGSEGFHTAAWNHGGIATGDPTHYGSHGCINMYEQDAKWIFDNAPVGTMVKVWGEVPPGPVR</sequence>
<feature type="active site" description="Proton donor/acceptor" evidence="6">
    <location>
        <position position="500"/>
    </location>
</feature>
<dbReference type="PROSITE" id="PS52029">
    <property type="entry name" value="LD_TPASE"/>
    <property type="match status" value="1"/>
</dbReference>
<dbReference type="GO" id="GO:0005576">
    <property type="term" value="C:extracellular region"/>
    <property type="evidence" value="ECO:0007669"/>
    <property type="project" value="TreeGrafter"/>
</dbReference>
<dbReference type="PANTHER" id="PTHR30582:SF2">
    <property type="entry name" value="L,D-TRANSPEPTIDASE YCIB-RELATED"/>
    <property type="match status" value="1"/>
</dbReference>
<evidence type="ECO:0000256" key="7">
    <source>
        <dbReference type="SAM" id="Phobius"/>
    </source>
</evidence>
<feature type="active site" description="Nucleophile" evidence="6">
    <location>
        <position position="516"/>
    </location>
</feature>
<accession>A0A087VT93</accession>
<evidence type="ECO:0000256" key="5">
    <source>
        <dbReference type="ARBA" id="ARBA00023316"/>
    </source>
</evidence>
<keyword evidence="2" id="KW-0808">Transferase</keyword>
<protein>
    <submittedName>
        <fullName evidence="9">ErfK/YbiS/YcfS/YnhG superfamily protein</fullName>
    </submittedName>
</protein>
<evidence type="ECO:0000256" key="6">
    <source>
        <dbReference type="PROSITE-ProRule" id="PRU01373"/>
    </source>
</evidence>
<name>A0A087VT93_9BIFI</name>
<gene>
    <name evidence="9" type="ORF">BINDI_0266</name>
</gene>
<dbReference type="Pfam" id="PF03734">
    <property type="entry name" value="YkuD"/>
    <property type="match status" value="1"/>
</dbReference>
<evidence type="ECO:0000256" key="2">
    <source>
        <dbReference type="ARBA" id="ARBA00022679"/>
    </source>
</evidence>
<dbReference type="InterPro" id="IPR005490">
    <property type="entry name" value="LD_TPept_cat_dom"/>
</dbReference>
<dbReference type="RefSeq" id="WP_052109082.1">
    <property type="nucleotide sequence ID" value="NZ_CP006018.1"/>
</dbReference>
<dbReference type="OrthoDB" id="3176960at2"/>
<evidence type="ECO:0000256" key="1">
    <source>
        <dbReference type="ARBA" id="ARBA00004752"/>
    </source>
</evidence>
<dbReference type="KEGG" id="bii:BINDI_0266"/>
<keyword evidence="3 6" id="KW-0133">Cell shape</keyword>
<dbReference type="AlphaFoldDB" id="A0A087VT93"/>
<organism evidence="9 10">
    <name type="scientific">Bifidobacterium [indicum] DSM 20214 = LMG 11587</name>
    <dbReference type="NCBI Taxonomy" id="1341694"/>
    <lineage>
        <taxon>Bacteria</taxon>
        <taxon>Bacillati</taxon>
        <taxon>Actinomycetota</taxon>
        <taxon>Actinomycetes</taxon>
        <taxon>Bifidobacteriales</taxon>
        <taxon>Bifidobacteriaceae</taxon>
        <taxon>Bifidobacterium</taxon>
    </lineage>
</organism>
<dbReference type="PANTHER" id="PTHR30582">
    <property type="entry name" value="L,D-TRANSPEPTIDASE"/>
    <property type="match status" value="1"/>
</dbReference>
<dbReference type="GO" id="GO:0008360">
    <property type="term" value="P:regulation of cell shape"/>
    <property type="evidence" value="ECO:0007669"/>
    <property type="project" value="UniProtKB-UniRule"/>
</dbReference>
<keyword evidence="7" id="KW-0472">Membrane</keyword>
<reference evidence="9 10" key="1">
    <citation type="journal article" date="2014" name="Appl. Environ. Microbiol.">
        <title>Genomic encyclopedia of type strains of the genus Bifidobacterium.</title>
        <authorList>
            <person name="Milani C."/>
            <person name="Lugli G.A."/>
            <person name="Duranti S."/>
            <person name="Turroni F."/>
            <person name="Bottacini F."/>
            <person name="Mangifesta M."/>
            <person name="Sanchez B."/>
            <person name="Viappiani A."/>
            <person name="Mancabelli L."/>
            <person name="Taminiau B."/>
            <person name="Delcenserie V."/>
            <person name="Barrangou R."/>
            <person name="Margolles A."/>
            <person name="van Sinderen D."/>
            <person name="Ventura M."/>
        </authorList>
    </citation>
    <scope>NUCLEOTIDE SEQUENCE [LARGE SCALE GENOMIC DNA]</scope>
    <source>
        <strain evidence="9 10">LMG 11587</strain>
    </source>
</reference>
<evidence type="ECO:0000313" key="10">
    <source>
        <dbReference type="Proteomes" id="UP000028569"/>
    </source>
</evidence>
<keyword evidence="7" id="KW-0812">Transmembrane</keyword>
<keyword evidence="4 6" id="KW-0573">Peptidoglycan synthesis</keyword>
<dbReference type="HOGENOM" id="CLU_029999_0_0_11"/>
<dbReference type="InterPro" id="IPR038063">
    <property type="entry name" value="Transpep_catalytic_dom"/>
</dbReference>
<dbReference type="GO" id="GO:0016740">
    <property type="term" value="F:transferase activity"/>
    <property type="evidence" value="ECO:0007669"/>
    <property type="project" value="UniProtKB-KW"/>
</dbReference>
<feature type="transmembrane region" description="Helical" evidence="7">
    <location>
        <begin position="73"/>
        <end position="95"/>
    </location>
</feature>